<dbReference type="Proteomes" id="UP000439522">
    <property type="component" value="Unassembled WGS sequence"/>
</dbReference>
<feature type="transmembrane region" description="Helical" evidence="1">
    <location>
        <begin position="43"/>
        <end position="60"/>
    </location>
</feature>
<keyword evidence="3" id="KW-1185">Reference proteome</keyword>
<keyword evidence="1" id="KW-0472">Membrane</keyword>
<keyword evidence="1" id="KW-1133">Transmembrane helix</keyword>
<evidence type="ECO:0000256" key="1">
    <source>
        <dbReference type="SAM" id="Phobius"/>
    </source>
</evidence>
<accession>A0A6I4THD1</accession>
<feature type="transmembrane region" description="Helical" evidence="1">
    <location>
        <begin position="12"/>
        <end position="31"/>
    </location>
</feature>
<gene>
    <name evidence="2" type="ORF">GRI40_12435</name>
</gene>
<dbReference type="EMBL" id="WTZA01000002">
    <property type="protein sequence ID" value="MXO76024.1"/>
    <property type="molecule type" value="Genomic_DNA"/>
</dbReference>
<protein>
    <submittedName>
        <fullName evidence="2">Uncharacterized protein</fullName>
    </submittedName>
</protein>
<proteinExistence type="predicted"/>
<sequence length="93" mass="9752">MDDGYSEWHDWAGAAWALVVWAAHFSALWGASSVWPGQPAARWAALAVTAVALGALAWLWRARRVRTPRSIAGLAVAFSGISIVLGAVPAAVG</sequence>
<evidence type="ECO:0000313" key="3">
    <source>
        <dbReference type="Proteomes" id="UP000439522"/>
    </source>
</evidence>
<name>A0A6I4THD1_9SPHN</name>
<evidence type="ECO:0000313" key="2">
    <source>
        <dbReference type="EMBL" id="MXO76024.1"/>
    </source>
</evidence>
<keyword evidence="1" id="KW-0812">Transmembrane</keyword>
<dbReference type="AlphaFoldDB" id="A0A6I4THD1"/>
<feature type="transmembrane region" description="Helical" evidence="1">
    <location>
        <begin position="72"/>
        <end position="92"/>
    </location>
</feature>
<comment type="caution">
    <text evidence="2">The sequence shown here is derived from an EMBL/GenBank/DDBJ whole genome shotgun (WGS) entry which is preliminary data.</text>
</comment>
<organism evidence="2 3">
    <name type="scientific">Tsuneonella aeria</name>
    <dbReference type="NCBI Taxonomy" id="1837929"/>
    <lineage>
        <taxon>Bacteria</taxon>
        <taxon>Pseudomonadati</taxon>
        <taxon>Pseudomonadota</taxon>
        <taxon>Alphaproteobacteria</taxon>
        <taxon>Sphingomonadales</taxon>
        <taxon>Erythrobacteraceae</taxon>
        <taxon>Tsuneonella</taxon>
    </lineage>
</organism>
<dbReference type="RefSeq" id="WP_160611859.1">
    <property type="nucleotide sequence ID" value="NZ_WTZA01000002.1"/>
</dbReference>
<reference evidence="2 3" key="1">
    <citation type="submission" date="2019-12" db="EMBL/GenBank/DDBJ databases">
        <title>Genomic-based taxomic classification of the family Erythrobacteraceae.</title>
        <authorList>
            <person name="Xu L."/>
        </authorList>
    </citation>
    <scope>NUCLEOTIDE SEQUENCE [LARGE SCALE GENOMIC DNA]</scope>
    <source>
        <strain evidence="2 3">100921-2</strain>
    </source>
</reference>